<feature type="transmembrane region" description="Helical" evidence="8">
    <location>
        <begin position="266"/>
        <end position="288"/>
    </location>
</feature>
<feature type="transmembrane region" description="Helical" evidence="8">
    <location>
        <begin position="46"/>
        <end position="69"/>
    </location>
</feature>
<dbReference type="GO" id="GO:0022857">
    <property type="term" value="F:transmembrane transporter activity"/>
    <property type="evidence" value="ECO:0007669"/>
    <property type="project" value="InterPro"/>
</dbReference>
<dbReference type="InterPro" id="IPR020846">
    <property type="entry name" value="MFS_dom"/>
</dbReference>
<dbReference type="CDD" id="cd17321">
    <property type="entry name" value="MFS_MMR_MDR_like"/>
    <property type="match status" value="1"/>
</dbReference>
<comment type="subcellular location">
    <subcellularLocation>
        <location evidence="1">Cell membrane</location>
        <topology evidence="1">Multi-pass membrane protein</topology>
    </subcellularLocation>
</comment>
<dbReference type="Pfam" id="PF07690">
    <property type="entry name" value="MFS_1"/>
    <property type="match status" value="1"/>
</dbReference>
<keyword evidence="4 8" id="KW-0812">Transmembrane</keyword>
<proteinExistence type="inferred from homology"/>
<evidence type="ECO:0000256" key="1">
    <source>
        <dbReference type="ARBA" id="ARBA00004651"/>
    </source>
</evidence>
<keyword evidence="5 8" id="KW-1133">Transmembrane helix</keyword>
<evidence type="ECO:0000256" key="7">
    <source>
        <dbReference type="ARBA" id="ARBA00040594"/>
    </source>
</evidence>
<sequence length="461" mass="50760">MNSKMTVGGNKLILALVLSILTYWLFAQSFLNIGPLVQQTYTTSDALLNIAVSLTSLFTGVFMVAAGGFADKFGRVKIMRIGLTLSIIGSILVIISDFTFLLLLGRAIQGFSAACLMPATISLINTYYHDKERHKALSMWSIGSYGGTGLSSVFAGLIATYIGWQWIFIASIIVTLIVLLMIKDVPEAKATQSHTSKFDFWGLVLFVISTLSINIVITQGGDIGWYNPTIIILVLVFVITLTLFYFYEKRKREPLIDFSLFSSRYFIGTVTSNFLLNTSIGALALYNIFTQQHFHLTGFVSGLITLPYMFGVLITIRIGERMMEMHEAKKPMKLGSLIVTLGILLLSLSFLPTPIYIIGSLIGFLCFGMGLGFFATPGLNTAVVHTPKEKLGIASGIYKMVATIGAAFGITIFTTVYLVIDEHVSRTTGSFIAFLVCALFMFLSFISTRFIIPEAKEKELF</sequence>
<feature type="transmembrane region" description="Helical" evidence="8">
    <location>
        <begin position="397"/>
        <end position="420"/>
    </location>
</feature>
<feature type="domain" description="Major facilitator superfamily (MFS) profile" evidence="9">
    <location>
        <begin position="12"/>
        <end position="456"/>
    </location>
</feature>
<feature type="transmembrane region" description="Helical" evidence="8">
    <location>
        <begin position="81"/>
        <end position="104"/>
    </location>
</feature>
<evidence type="ECO:0000256" key="3">
    <source>
        <dbReference type="ARBA" id="ARBA00022448"/>
    </source>
</evidence>
<dbReference type="GO" id="GO:0005886">
    <property type="term" value="C:plasma membrane"/>
    <property type="evidence" value="ECO:0007669"/>
    <property type="project" value="UniProtKB-SubCell"/>
</dbReference>
<keyword evidence="3" id="KW-0813">Transport</keyword>
<evidence type="ECO:0000256" key="2">
    <source>
        <dbReference type="ARBA" id="ARBA00007520"/>
    </source>
</evidence>
<feature type="transmembrane region" description="Helical" evidence="8">
    <location>
        <begin position="166"/>
        <end position="186"/>
    </location>
</feature>
<dbReference type="SUPFAM" id="SSF103473">
    <property type="entry name" value="MFS general substrate transporter"/>
    <property type="match status" value="1"/>
</dbReference>
<dbReference type="Proteomes" id="UP000240400">
    <property type="component" value="Unassembled WGS sequence"/>
</dbReference>
<evidence type="ECO:0000256" key="6">
    <source>
        <dbReference type="ARBA" id="ARBA00023136"/>
    </source>
</evidence>
<feature type="transmembrane region" description="Helical" evidence="8">
    <location>
        <begin position="334"/>
        <end position="351"/>
    </location>
</feature>
<comment type="caution">
    <text evidence="10">The sequence shown here is derived from an EMBL/GenBank/DDBJ whole genome shotgun (WGS) entry which is preliminary data.</text>
</comment>
<evidence type="ECO:0000256" key="8">
    <source>
        <dbReference type="SAM" id="Phobius"/>
    </source>
</evidence>
<evidence type="ECO:0000313" key="10">
    <source>
        <dbReference type="EMBL" id="PTK57831.1"/>
    </source>
</evidence>
<feature type="transmembrane region" description="Helical" evidence="8">
    <location>
        <begin position="294"/>
        <end position="314"/>
    </location>
</feature>
<dbReference type="PANTHER" id="PTHR42718">
    <property type="entry name" value="MAJOR FACILITATOR SUPERFAMILY MULTIDRUG TRANSPORTER MFSC"/>
    <property type="match status" value="1"/>
</dbReference>
<feature type="transmembrane region" description="Helical" evidence="8">
    <location>
        <begin position="223"/>
        <end position="246"/>
    </location>
</feature>
<protein>
    <recommendedName>
        <fullName evidence="7">Quinolone resistance protein NorB</fullName>
    </recommendedName>
</protein>
<name>A0A2T4S826_9STAP</name>
<dbReference type="AlphaFoldDB" id="A0A2T4S826"/>
<feature type="transmembrane region" description="Helical" evidence="8">
    <location>
        <begin position="357"/>
        <end position="376"/>
    </location>
</feature>
<organism evidence="10 11">
    <name type="scientific">Staphylococcus nepalensis</name>
    <dbReference type="NCBI Taxonomy" id="214473"/>
    <lineage>
        <taxon>Bacteria</taxon>
        <taxon>Bacillati</taxon>
        <taxon>Bacillota</taxon>
        <taxon>Bacilli</taxon>
        <taxon>Bacillales</taxon>
        <taxon>Staphylococcaceae</taxon>
        <taxon>Staphylococcus</taxon>
    </lineage>
</organism>
<evidence type="ECO:0000256" key="5">
    <source>
        <dbReference type="ARBA" id="ARBA00022989"/>
    </source>
</evidence>
<comment type="similarity">
    <text evidence="2">Belongs to the major facilitator superfamily. TCR/Tet family.</text>
</comment>
<dbReference type="EMBL" id="PZHR01000086">
    <property type="protein sequence ID" value="PTK57831.1"/>
    <property type="molecule type" value="Genomic_DNA"/>
</dbReference>
<dbReference type="Gene3D" id="1.20.1250.20">
    <property type="entry name" value="MFS general substrate transporter like domains"/>
    <property type="match status" value="1"/>
</dbReference>
<feature type="transmembrane region" description="Helical" evidence="8">
    <location>
        <begin position="198"/>
        <end position="217"/>
    </location>
</feature>
<reference evidence="10 11" key="1">
    <citation type="journal article" date="2016" name="Front. Microbiol.">
        <title>Comprehensive Phylogenetic Analysis of Bovine Non-aureus Staphylococci Species Based on Whole-Genome Sequencing.</title>
        <authorList>
            <person name="Naushad S."/>
            <person name="Barkema H.W."/>
            <person name="Luby C."/>
            <person name="Condas L.A."/>
            <person name="Nobrega D.B."/>
            <person name="Carson D.A."/>
            <person name="De Buck J."/>
        </authorList>
    </citation>
    <scope>NUCLEOTIDE SEQUENCE [LARGE SCALE GENOMIC DNA]</scope>
    <source>
        <strain evidence="10 11">SNUC 4337</strain>
    </source>
</reference>
<keyword evidence="6 8" id="KW-0472">Membrane</keyword>
<dbReference type="Gene3D" id="1.20.1720.10">
    <property type="entry name" value="Multidrug resistance protein D"/>
    <property type="match status" value="1"/>
</dbReference>
<evidence type="ECO:0000313" key="11">
    <source>
        <dbReference type="Proteomes" id="UP000240400"/>
    </source>
</evidence>
<feature type="transmembrane region" description="Helical" evidence="8">
    <location>
        <begin position="140"/>
        <end position="160"/>
    </location>
</feature>
<feature type="transmembrane region" description="Helical" evidence="8">
    <location>
        <begin position="110"/>
        <end position="128"/>
    </location>
</feature>
<accession>A0A2T4S826</accession>
<dbReference type="OrthoDB" id="2412976at2"/>
<dbReference type="PANTHER" id="PTHR42718:SF9">
    <property type="entry name" value="MAJOR FACILITATOR SUPERFAMILY MULTIDRUG TRANSPORTER MFSC"/>
    <property type="match status" value="1"/>
</dbReference>
<dbReference type="InterPro" id="IPR036259">
    <property type="entry name" value="MFS_trans_sf"/>
</dbReference>
<dbReference type="PROSITE" id="PS50850">
    <property type="entry name" value="MFS"/>
    <property type="match status" value="1"/>
</dbReference>
<dbReference type="InterPro" id="IPR011701">
    <property type="entry name" value="MFS"/>
</dbReference>
<evidence type="ECO:0000259" key="9">
    <source>
        <dbReference type="PROSITE" id="PS50850"/>
    </source>
</evidence>
<evidence type="ECO:0000256" key="4">
    <source>
        <dbReference type="ARBA" id="ARBA00022692"/>
    </source>
</evidence>
<feature type="transmembrane region" description="Helical" evidence="8">
    <location>
        <begin position="12"/>
        <end position="34"/>
    </location>
</feature>
<feature type="transmembrane region" description="Helical" evidence="8">
    <location>
        <begin position="432"/>
        <end position="452"/>
    </location>
</feature>
<gene>
    <name evidence="10" type="ORF">BUZ61_11670</name>
</gene>